<name>A0AA39ZBX4_9PEZI</name>
<reference evidence="3" key="1">
    <citation type="submission" date="2023-06" db="EMBL/GenBank/DDBJ databases">
        <title>Genome-scale phylogeny and comparative genomics of the fungal order Sordariales.</title>
        <authorList>
            <consortium name="Lawrence Berkeley National Laboratory"/>
            <person name="Hensen N."/>
            <person name="Bonometti L."/>
            <person name="Westerberg I."/>
            <person name="Brannstrom I.O."/>
            <person name="Guillou S."/>
            <person name="Cros-Aarteil S."/>
            <person name="Calhoun S."/>
            <person name="Haridas S."/>
            <person name="Kuo A."/>
            <person name="Mondo S."/>
            <person name="Pangilinan J."/>
            <person name="Riley R."/>
            <person name="Labutti K."/>
            <person name="Andreopoulos B."/>
            <person name="Lipzen A."/>
            <person name="Chen C."/>
            <person name="Yanf M."/>
            <person name="Daum C."/>
            <person name="Ng V."/>
            <person name="Clum A."/>
            <person name="Steindorff A."/>
            <person name="Ohm R."/>
            <person name="Martin F."/>
            <person name="Silar P."/>
            <person name="Natvig D."/>
            <person name="Lalanne C."/>
            <person name="Gautier V."/>
            <person name="Ament-Velasquez S.L."/>
            <person name="Kruys A."/>
            <person name="Hutchinson M.I."/>
            <person name="Powell A.J."/>
            <person name="Barry K."/>
            <person name="Miller A.N."/>
            <person name="Grigoriev I.V."/>
            <person name="Debuchy R."/>
            <person name="Gladieux P."/>
            <person name="Thoren M.H."/>
            <person name="Johannesson H."/>
        </authorList>
    </citation>
    <scope>NUCLEOTIDE SEQUENCE</scope>
    <source>
        <strain evidence="3">CBS 307.81</strain>
    </source>
</reference>
<feature type="compositionally biased region" description="Low complexity" evidence="1">
    <location>
        <begin position="185"/>
        <end position="200"/>
    </location>
</feature>
<dbReference type="Proteomes" id="UP001174997">
    <property type="component" value="Unassembled WGS sequence"/>
</dbReference>
<sequence>MPDTATATTSTTTTTDMALSSLPTSGSSTPESDLSHSTIPPFTPGQCLFCPHPSPLFLDSIEHMQRSHGLFIPDRQTFTSENLESLFEHLHLIVFGYQECIKCGTTRASVQAIQQHMTGKPGHCTFDISDPDSEFAELYRQIFEKAATEDQEDNEQETPNVWNKPRTVQVDEDSLRLPSGRIISKKSSATPPAPSATNSSRLRHHRTRMSAAATEIEYTLQEEPINDVEEPAQPSNSETAPGTQVVLSKRERKRARAIESYQLTRMGANDRTSLMHLPVSQQRALLATQQRHQEKMQTEERRQRAKIDRKGNKNLYAYWNTETPVYQCG</sequence>
<dbReference type="GO" id="GO:0030687">
    <property type="term" value="C:preribosome, large subunit precursor"/>
    <property type="evidence" value="ECO:0007669"/>
    <property type="project" value="TreeGrafter"/>
</dbReference>
<evidence type="ECO:0000313" key="4">
    <source>
        <dbReference type="Proteomes" id="UP001174997"/>
    </source>
</evidence>
<keyword evidence="3" id="KW-0863">Zinc-finger</keyword>
<feature type="compositionally biased region" description="Low complexity" evidence="1">
    <location>
        <begin position="1"/>
        <end position="32"/>
    </location>
</feature>
<dbReference type="Pfam" id="PF12756">
    <property type="entry name" value="zf-C2H2_2"/>
    <property type="match status" value="1"/>
</dbReference>
<dbReference type="PANTHER" id="PTHR13182:SF8">
    <property type="entry name" value="CYTOPLASMIC 60S SUBUNIT BIOGENESIS FACTOR ZNF622"/>
    <property type="match status" value="1"/>
</dbReference>
<organism evidence="3 4">
    <name type="scientific">Cercophora samala</name>
    <dbReference type="NCBI Taxonomy" id="330535"/>
    <lineage>
        <taxon>Eukaryota</taxon>
        <taxon>Fungi</taxon>
        <taxon>Dikarya</taxon>
        <taxon>Ascomycota</taxon>
        <taxon>Pezizomycotina</taxon>
        <taxon>Sordariomycetes</taxon>
        <taxon>Sordariomycetidae</taxon>
        <taxon>Sordariales</taxon>
        <taxon>Lasiosphaeriaceae</taxon>
        <taxon>Cercophora</taxon>
    </lineage>
</organism>
<feature type="region of interest" description="Disordered" evidence="1">
    <location>
        <begin position="1"/>
        <end position="37"/>
    </location>
</feature>
<dbReference type="EMBL" id="JAULSY010000070">
    <property type="protein sequence ID" value="KAK0667559.1"/>
    <property type="molecule type" value="Genomic_DNA"/>
</dbReference>
<keyword evidence="3" id="KW-0479">Metal-binding</keyword>
<feature type="region of interest" description="Disordered" evidence="1">
    <location>
        <begin position="146"/>
        <end position="209"/>
    </location>
</feature>
<accession>A0AA39ZBX4</accession>
<dbReference type="AlphaFoldDB" id="A0AA39ZBX4"/>
<feature type="domain" description="ZN622/Rei1/Reh1 zinc finger C2H2-type" evidence="2">
    <location>
        <begin position="46"/>
        <end position="140"/>
    </location>
</feature>
<dbReference type="InterPro" id="IPR040025">
    <property type="entry name" value="Znf622/Rei1/Reh1"/>
</dbReference>
<evidence type="ECO:0000256" key="1">
    <source>
        <dbReference type="SAM" id="MobiDB-lite"/>
    </source>
</evidence>
<dbReference type="GO" id="GO:0042273">
    <property type="term" value="P:ribosomal large subunit biogenesis"/>
    <property type="evidence" value="ECO:0007669"/>
    <property type="project" value="TreeGrafter"/>
</dbReference>
<evidence type="ECO:0000259" key="2">
    <source>
        <dbReference type="Pfam" id="PF12756"/>
    </source>
</evidence>
<dbReference type="InterPro" id="IPR041661">
    <property type="entry name" value="ZN622/Rei1/Reh1_Znf-C2H2"/>
</dbReference>
<evidence type="ECO:0000313" key="3">
    <source>
        <dbReference type="EMBL" id="KAK0667559.1"/>
    </source>
</evidence>
<protein>
    <submittedName>
        <fullName evidence="3">C2H2 type zinc-finger-domain-containing protein</fullName>
    </submittedName>
</protein>
<gene>
    <name evidence="3" type="ORF">QBC41DRAFT_323777</name>
</gene>
<proteinExistence type="predicted"/>
<keyword evidence="4" id="KW-1185">Reference proteome</keyword>
<keyword evidence="3" id="KW-0862">Zinc</keyword>
<dbReference type="PANTHER" id="PTHR13182">
    <property type="entry name" value="ZINC FINGER PROTEIN 622"/>
    <property type="match status" value="1"/>
</dbReference>
<comment type="caution">
    <text evidence="3">The sequence shown here is derived from an EMBL/GenBank/DDBJ whole genome shotgun (WGS) entry which is preliminary data.</text>
</comment>
<dbReference type="GO" id="GO:0008270">
    <property type="term" value="F:zinc ion binding"/>
    <property type="evidence" value="ECO:0007669"/>
    <property type="project" value="UniProtKB-KW"/>
</dbReference>